<sequence length="168" mass="19174">MTTKQGSLVLKTDLYQDGTRTTISVKFSTVGLKIFFNARHIYLSISAKERCWFEFLCEDVGRHGIVYIGKEQEEAFVQHASQISGGSIKINVKTMNNFTRKLVGKGLLLKTNDSGVFYINPKYVQLTTAQKREEDLKFLFHQAEIGNIDVRKLIDRPLEEILEPVKTT</sequence>
<name>A0A1H3TFK4_9BACT</name>
<dbReference type="Proteomes" id="UP000199663">
    <property type="component" value="Unassembled WGS sequence"/>
</dbReference>
<organism evidence="1 2">
    <name type="scientific">Rhodonellum ikkaensis</name>
    <dbReference type="NCBI Taxonomy" id="336829"/>
    <lineage>
        <taxon>Bacteria</taxon>
        <taxon>Pseudomonadati</taxon>
        <taxon>Bacteroidota</taxon>
        <taxon>Cytophagia</taxon>
        <taxon>Cytophagales</taxon>
        <taxon>Cytophagaceae</taxon>
        <taxon>Rhodonellum</taxon>
    </lineage>
</organism>
<proteinExistence type="predicted"/>
<evidence type="ECO:0000313" key="2">
    <source>
        <dbReference type="Proteomes" id="UP000199663"/>
    </source>
</evidence>
<keyword evidence="2" id="KW-1185">Reference proteome</keyword>
<comment type="caution">
    <text evidence="1">The sequence shown here is derived from an EMBL/GenBank/DDBJ whole genome shotgun (WGS) entry which is preliminary data.</text>
</comment>
<reference evidence="1 2" key="1">
    <citation type="submission" date="2016-10" db="EMBL/GenBank/DDBJ databases">
        <authorList>
            <person name="Varghese N."/>
            <person name="Submissions S."/>
        </authorList>
    </citation>
    <scope>NUCLEOTIDE SEQUENCE [LARGE SCALE GENOMIC DNA]</scope>
    <source>
        <strain evidence="1 2">DSM 17997</strain>
    </source>
</reference>
<dbReference type="EMBL" id="FNQC01000017">
    <property type="protein sequence ID" value="SDZ48621.1"/>
    <property type="molecule type" value="Genomic_DNA"/>
</dbReference>
<evidence type="ECO:0000313" key="1">
    <source>
        <dbReference type="EMBL" id="SDZ48621.1"/>
    </source>
</evidence>
<protein>
    <recommendedName>
        <fullName evidence="3">Plasmid replication protein RepL domain-containing protein</fullName>
    </recommendedName>
</protein>
<accession>A0A1H3TFK4</accession>
<gene>
    <name evidence="1" type="ORF">SAMN05444412_1179</name>
</gene>
<evidence type="ECO:0008006" key="3">
    <source>
        <dbReference type="Google" id="ProtNLM"/>
    </source>
</evidence>
<dbReference type="RefSeq" id="WP_019599912.1">
    <property type="nucleotide sequence ID" value="NZ_FNQC01000017.1"/>
</dbReference>